<keyword evidence="6" id="KW-0539">Nucleus</keyword>
<dbReference type="SUPFAM" id="SSF57716">
    <property type="entry name" value="Glucocorticoid receptor-like (DNA-binding domain)"/>
    <property type="match status" value="1"/>
</dbReference>
<dbReference type="GO" id="GO:0008270">
    <property type="term" value="F:zinc ion binding"/>
    <property type="evidence" value="ECO:0007669"/>
    <property type="project" value="UniProtKB-UniRule"/>
</dbReference>
<dbReference type="Pfam" id="PF00096">
    <property type="entry name" value="zf-C2H2"/>
    <property type="match status" value="3"/>
</dbReference>
<dbReference type="Pfam" id="PF07776">
    <property type="entry name" value="zf-AD"/>
    <property type="match status" value="1"/>
</dbReference>
<dbReference type="OrthoDB" id="6077919at2759"/>
<feature type="binding site" evidence="8">
    <location>
        <position position="55"/>
    </location>
    <ligand>
        <name>Zn(2+)</name>
        <dbReference type="ChEBI" id="CHEBI:29105"/>
    </ligand>
</feature>
<feature type="domain" description="ZAD" evidence="11">
    <location>
        <begin position="7"/>
        <end position="82"/>
    </location>
</feature>
<evidence type="ECO:0000256" key="7">
    <source>
        <dbReference type="PROSITE-ProRule" id="PRU00042"/>
    </source>
</evidence>
<evidence type="ECO:0000259" key="10">
    <source>
        <dbReference type="PROSITE" id="PS50157"/>
    </source>
</evidence>
<keyword evidence="13" id="KW-1185">Reference proteome</keyword>
<evidence type="ECO:0000259" key="11">
    <source>
        <dbReference type="PROSITE" id="PS51915"/>
    </source>
</evidence>
<dbReference type="GO" id="GO:0000981">
    <property type="term" value="F:DNA-binding transcription factor activity, RNA polymerase II-specific"/>
    <property type="evidence" value="ECO:0007669"/>
    <property type="project" value="TreeGrafter"/>
</dbReference>
<dbReference type="InterPro" id="IPR013087">
    <property type="entry name" value="Znf_C2H2_type"/>
</dbReference>
<keyword evidence="3" id="KW-0677">Repeat</keyword>
<evidence type="ECO:0000256" key="6">
    <source>
        <dbReference type="ARBA" id="ARBA00023242"/>
    </source>
</evidence>
<evidence type="ECO:0000256" key="5">
    <source>
        <dbReference type="ARBA" id="ARBA00022833"/>
    </source>
</evidence>
<proteinExistence type="predicted"/>
<keyword evidence="2 8" id="KW-0479">Metal-binding</keyword>
<feature type="domain" description="C2H2-type" evidence="10">
    <location>
        <begin position="269"/>
        <end position="296"/>
    </location>
</feature>
<evidence type="ECO:0000256" key="3">
    <source>
        <dbReference type="ARBA" id="ARBA00022737"/>
    </source>
</evidence>
<feature type="non-terminal residue" evidence="12">
    <location>
        <position position="331"/>
    </location>
</feature>
<dbReference type="Gene3D" id="3.40.1800.20">
    <property type="match status" value="1"/>
</dbReference>
<dbReference type="EMBL" id="LJIG01001704">
    <property type="protein sequence ID" value="KRT85236.1"/>
    <property type="molecule type" value="Genomic_DNA"/>
</dbReference>
<gene>
    <name evidence="12" type="ORF">AMK59_748</name>
</gene>
<dbReference type="SUPFAM" id="SSF57667">
    <property type="entry name" value="beta-beta-alpha zinc fingers"/>
    <property type="match status" value="2"/>
</dbReference>
<evidence type="ECO:0000256" key="1">
    <source>
        <dbReference type="ARBA" id="ARBA00004123"/>
    </source>
</evidence>
<feature type="domain" description="C2H2-type" evidence="10">
    <location>
        <begin position="241"/>
        <end position="268"/>
    </location>
</feature>
<dbReference type="PANTHER" id="PTHR24394:SF29">
    <property type="entry name" value="MYONEURIN"/>
    <property type="match status" value="1"/>
</dbReference>
<dbReference type="Proteomes" id="UP000051574">
    <property type="component" value="Unassembled WGS sequence"/>
</dbReference>
<feature type="binding site" evidence="8">
    <location>
        <position position="12"/>
    </location>
    <ligand>
        <name>Zn(2+)</name>
        <dbReference type="ChEBI" id="CHEBI:29105"/>
    </ligand>
</feature>
<organism evidence="12 13">
    <name type="scientific">Oryctes borbonicus</name>
    <dbReference type="NCBI Taxonomy" id="1629725"/>
    <lineage>
        <taxon>Eukaryota</taxon>
        <taxon>Metazoa</taxon>
        <taxon>Ecdysozoa</taxon>
        <taxon>Arthropoda</taxon>
        <taxon>Hexapoda</taxon>
        <taxon>Insecta</taxon>
        <taxon>Pterygota</taxon>
        <taxon>Neoptera</taxon>
        <taxon>Endopterygota</taxon>
        <taxon>Coleoptera</taxon>
        <taxon>Polyphaga</taxon>
        <taxon>Scarabaeiformia</taxon>
        <taxon>Scarabaeidae</taxon>
        <taxon>Dynastinae</taxon>
        <taxon>Oryctes</taxon>
    </lineage>
</organism>
<dbReference type="InterPro" id="IPR012934">
    <property type="entry name" value="Znf_AD"/>
</dbReference>
<dbReference type="PROSITE" id="PS50157">
    <property type="entry name" value="ZINC_FINGER_C2H2_2"/>
    <property type="match status" value="3"/>
</dbReference>
<dbReference type="AlphaFoldDB" id="A0A0T6BD63"/>
<keyword evidence="5 8" id="KW-0862">Zinc</keyword>
<evidence type="ECO:0000256" key="9">
    <source>
        <dbReference type="SAM" id="MobiDB-lite"/>
    </source>
</evidence>
<evidence type="ECO:0000313" key="13">
    <source>
        <dbReference type="Proteomes" id="UP000051574"/>
    </source>
</evidence>
<feature type="domain" description="C2H2-type" evidence="10">
    <location>
        <begin position="297"/>
        <end position="324"/>
    </location>
</feature>
<dbReference type="GO" id="GO:0005634">
    <property type="term" value="C:nucleus"/>
    <property type="evidence" value="ECO:0007669"/>
    <property type="project" value="UniProtKB-SubCell"/>
</dbReference>
<keyword evidence="4 7" id="KW-0863">Zinc-finger</keyword>
<dbReference type="PROSITE" id="PS51915">
    <property type="entry name" value="ZAD"/>
    <property type="match status" value="1"/>
</dbReference>
<feature type="binding site" evidence="8">
    <location>
        <position position="58"/>
    </location>
    <ligand>
        <name>Zn(2+)</name>
        <dbReference type="ChEBI" id="CHEBI:29105"/>
    </ligand>
</feature>
<accession>A0A0T6BD63</accession>
<comment type="subcellular location">
    <subcellularLocation>
        <location evidence="1">Nucleus</location>
    </subcellularLocation>
</comment>
<feature type="region of interest" description="Disordered" evidence="9">
    <location>
        <begin position="177"/>
        <end position="204"/>
    </location>
</feature>
<dbReference type="InterPro" id="IPR036236">
    <property type="entry name" value="Znf_C2H2_sf"/>
</dbReference>
<dbReference type="PROSITE" id="PS00028">
    <property type="entry name" value="ZINC_FINGER_C2H2_1"/>
    <property type="match status" value="3"/>
</dbReference>
<dbReference type="PANTHER" id="PTHR24394">
    <property type="entry name" value="ZINC FINGER PROTEIN"/>
    <property type="match status" value="1"/>
</dbReference>
<name>A0A0T6BD63_9SCAR</name>
<dbReference type="Gene3D" id="3.30.160.60">
    <property type="entry name" value="Classic Zinc Finger"/>
    <property type="match status" value="3"/>
</dbReference>
<evidence type="ECO:0000256" key="2">
    <source>
        <dbReference type="ARBA" id="ARBA00022723"/>
    </source>
</evidence>
<dbReference type="SMART" id="SM00355">
    <property type="entry name" value="ZnF_C2H2"/>
    <property type="match status" value="4"/>
</dbReference>
<comment type="caution">
    <text evidence="12">The sequence shown here is derived from an EMBL/GenBank/DDBJ whole genome shotgun (WGS) entry which is preliminary data.</text>
</comment>
<protein>
    <submittedName>
        <fullName evidence="12">Zinc-finger associated domain containing protein</fullName>
    </submittedName>
</protein>
<feature type="binding site" evidence="8">
    <location>
        <position position="9"/>
    </location>
    <ligand>
        <name>Zn(2+)</name>
        <dbReference type="ChEBI" id="CHEBI:29105"/>
    </ligand>
</feature>
<evidence type="ECO:0000313" key="12">
    <source>
        <dbReference type="EMBL" id="KRT85236.1"/>
    </source>
</evidence>
<evidence type="ECO:0000256" key="4">
    <source>
        <dbReference type="ARBA" id="ARBA00022771"/>
    </source>
</evidence>
<dbReference type="FunFam" id="3.30.160.60:FF:000065">
    <property type="entry name" value="B-cell CLL/lymphoma 6, member B"/>
    <property type="match status" value="1"/>
</dbReference>
<dbReference type="SMART" id="SM00868">
    <property type="entry name" value="zf-AD"/>
    <property type="match status" value="1"/>
</dbReference>
<reference evidence="12 13" key="1">
    <citation type="submission" date="2015-09" db="EMBL/GenBank/DDBJ databases">
        <title>Draft genome of the scarab beetle Oryctes borbonicus.</title>
        <authorList>
            <person name="Meyer J.M."/>
            <person name="Markov G.V."/>
            <person name="Baskaran P."/>
            <person name="Herrmann M."/>
            <person name="Sommer R.J."/>
            <person name="Roedelsperger C."/>
        </authorList>
    </citation>
    <scope>NUCLEOTIDE SEQUENCE [LARGE SCALE GENOMIC DNA]</scope>
    <source>
        <strain evidence="12">OB123</strain>
        <tissue evidence="12">Whole animal</tissue>
    </source>
</reference>
<evidence type="ECO:0000256" key="8">
    <source>
        <dbReference type="PROSITE-ProRule" id="PRU01263"/>
    </source>
</evidence>
<sequence>MSNKINITCRTCMCTNQIYIGILEHYECNKLLAEMLTECTTVKVEPFDDLPKYMCNNCTEKLISSWNFKSMALNADKKFRSNVKDDKHPSAKIFEINDVGIVANEEAINIKQEEITIKVEESDPLIINNDICGDKFDKLIQKPRLLVTEYGECDLTESKVGDSGSEYPVIAVEEIENVPESESERPDESNIDSDYPMPKDGQKLTKKERNKIPVLCKHCNRSFPWKYYKVHRRQHIGDTPHKCDICGKAFVLLHHLKIHQVTHKDERQYLCDICKKGFKRKSELRSHKVIHSDSRPYKCETCGSTFKNLIGLNAHTLRHRKESKYICEICG</sequence>